<dbReference type="EMBL" id="KU064779">
    <property type="protein sequence ID" value="ALO79974.1"/>
    <property type="molecule type" value="Genomic_DNA"/>
</dbReference>
<evidence type="ECO:0000313" key="2">
    <source>
        <dbReference type="EMBL" id="ALO79974.1"/>
    </source>
</evidence>
<protein>
    <submittedName>
        <fullName evidence="2">Uncharacterized protein</fullName>
    </submittedName>
</protein>
<evidence type="ECO:0000256" key="1">
    <source>
        <dbReference type="SAM" id="MobiDB-lite"/>
    </source>
</evidence>
<feature type="compositionally biased region" description="Basic and acidic residues" evidence="1">
    <location>
        <begin position="42"/>
        <end position="74"/>
    </location>
</feature>
<dbReference type="RefSeq" id="YP_009187959.1">
    <property type="nucleotide sequence ID" value="NC_028661.1"/>
</dbReference>
<name>A0A0S2MVL8_9CAUD</name>
<evidence type="ECO:0000313" key="3">
    <source>
        <dbReference type="Proteomes" id="UP000203372"/>
    </source>
</evidence>
<proteinExistence type="predicted"/>
<dbReference type="Proteomes" id="UP000203372">
    <property type="component" value="Segment"/>
</dbReference>
<gene>
    <name evidence="2" type="ORF">PPPL1_014</name>
</gene>
<reference evidence="2 3" key="1">
    <citation type="submission" date="2015-11" db="EMBL/GenBank/DDBJ databases">
        <title>Bacteriophage PPPL-1 effective to Pseudomonas syringae pathovars.</title>
        <authorList>
            <person name="Yu J.-G."/>
            <person name="Lim J.-A."/>
            <person name="Heu S."/>
            <person name="Oh C.-S."/>
        </authorList>
    </citation>
    <scope>NUCLEOTIDE SEQUENCE [LARGE SCALE GENOMIC DNA]</scope>
</reference>
<feature type="region of interest" description="Disordered" evidence="1">
    <location>
        <begin position="30"/>
        <end position="83"/>
    </location>
</feature>
<keyword evidence="3" id="KW-1185">Reference proteome</keyword>
<dbReference type="KEGG" id="vg:26516511"/>
<organism evidence="2 3">
    <name type="scientific">Pseudomonas phage PPPL-1</name>
    <dbReference type="NCBI Taxonomy" id="1755692"/>
    <lineage>
        <taxon>Viruses</taxon>
        <taxon>Duplodnaviria</taxon>
        <taxon>Heunggongvirae</taxon>
        <taxon>Uroviricota</taxon>
        <taxon>Caudoviricetes</taxon>
        <taxon>Autographivirales</taxon>
        <taxon>Autotranscriptaviridae</taxon>
        <taxon>Studiervirinae</taxon>
        <taxon>Hennigervirus</taxon>
        <taxon>Hennigervirus PPPL1</taxon>
        <taxon>Ghunavirus PPPL1</taxon>
    </lineage>
</organism>
<dbReference type="GeneID" id="26516511"/>
<sequence>MVREGGLKTLTVATHTPSTTWRALNDPFTQQQRHWALHRSQPTRDRGVARQEAHERDPSRSRKGDLSGHQEHLRRFPKAGASCSETVHRQVAALCSGLEDREGVRQ</sequence>
<accession>A0A0S2MVL8</accession>